<evidence type="ECO:0000313" key="2">
    <source>
        <dbReference type="EMBL" id="EMR11949.1"/>
    </source>
</evidence>
<sequence>MADEISPSLPLTPTPPVDVPPEDRRRQKPGSDKGKQETTDDDETTDRKPRPPHDGLIDEYA</sequence>
<reference evidence="2 3" key="1">
    <citation type="journal article" date="2013" name="Genome Announc.">
        <title>Draft Genome Sequence of Methylophaga lonarensis MPLT, a Haloalkaliphilic (Non-Methane-Utilizing) Methylotroph.</title>
        <authorList>
            <person name="Shetty S.A."/>
            <person name="Marathe N.P."/>
            <person name="Munot H."/>
            <person name="Antony C.P."/>
            <person name="Dhotre D.P."/>
            <person name="Murrell J.C."/>
            <person name="Shouche Y.S."/>
        </authorList>
    </citation>
    <scope>NUCLEOTIDE SEQUENCE [LARGE SCALE GENOMIC DNA]</scope>
    <source>
        <strain evidence="2 3">MPL</strain>
    </source>
</reference>
<proteinExistence type="predicted"/>
<dbReference type="AlphaFoldDB" id="M7PNA0"/>
<accession>M7PNA0</accession>
<dbReference type="STRING" id="1286106.MPL1_12843"/>
<dbReference type="PATRIC" id="fig|1286106.3.peg.2564"/>
<name>M7PNA0_9GAMM</name>
<comment type="caution">
    <text evidence="2">The sequence shown here is derived from an EMBL/GenBank/DDBJ whole genome shotgun (WGS) entry which is preliminary data.</text>
</comment>
<gene>
    <name evidence="2" type="ORF">MPL1_12843</name>
</gene>
<keyword evidence="3" id="KW-1185">Reference proteome</keyword>
<organism evidence="2 3">
    <name type="scientific">Methylophaga lonarensis MPL</name>
    <dbReference type="NCBI Taxonomy" id="1286106"/>
    <lineage>
        <taxon>Bacteria</taxon>
        <taxon>Pseudomonadati</taxon>
        <taxon>Pseudomonadota</taxon>
        <taxon>Gammaproteobacteria</taxon>
        <taxon>Thiotrichales</taxon>
        <taxon>Piscirickettsiaceae</taxon>
        <taxon>Methylophaga</taxon>
    </lineage>
</organism>
<dbReference type="EMBL" id="APHR01000080">
    <property type="protein sequence ID" value="EMR11949.1"/>
    <property type="molecule type" value="Genomic_DNA"/>
</dbReference>
<protein>
    <submittedName>
        <fullName evidence="2">Uncharacterized protein</fullName>
    </submittedName>
</protein>
<feature type="compositionally biased region" description="Basic and acidic residues" evidence="1">
    <location>
        <begin position="45"/>
        <end position="61"/>
    </location>
</feature>
<evidence type="ECO:0000256" key="1">
    <source>
        <dbReference type="SAM" id="MobiDB-lite"/>
    </source>
</evidence>
<evidence type="ECO:0000313" key="3">
    <source>
        <dbReference type="Proteomes" id="UP000012019"/>
    </source>
</evidence>
<feature type="region of interest" description="Disordered" evidence="1">
    <location>
        <begin position="1"/>
        <end position="61"/>
    </location>
</feature>
<dbReference type="Proteomes" id="UP000012019">
    <property type="component" value="Unassembled WGS sequence"/>
</dbReference>
<dbReference type="RefSeq" id="WP_009727507.1">
    <property type="nucleotide sequence ID" value="NZ_APHR01000080.1"/>
</dbReference>
<feature type="compositionally biased region" description="Pro residues" evidence="1">
    <location>
        <begin position="10"/>
        <end position="19"/>
    </location>
</feature>
<feature type="compositionally biased region" description="Basic and acidic residues" evidence="1">
    <location>
        <begin position="21"/>
        <end position="38"/>
    </location>
</feature>